<name>A0A7Y9FEH7_9CELL</name>
<dbReference type="GO" id="GO:0004519">
    <property type="term" value="F:endonuclease activity"/>
    <property type="evidence" value="ECO:0007669"/>
    <property type="project" value="UniProtKB-KW"/>
</dbReference>
<evidence type="ECO:0000313" key="2">
    <source>
        <dbReference type="EMBL" id="NYD85754.1"/>
    </source>
</evidence>
<dbReference type="Proteomes" id="UP000618382">
    <property type="component" value="Unassembled WGS sequence"/>
</dbReference>
<accession>A0A7Y9FEH7</accession>
<sequence length="156" mass="17806">MAKRRRDHEAGYVLDLIDSLLDEPSAREHRFDWLRGDPGKSGRTVRLPVDAYWPDRALVVEVYERQHDEAVAHFDKPDRLTVSGVHRGEQRRLYDERRRTLVPAHGLTLLIVRTSQLTVDARGRLVRDVESDTATLRTLVEGALAAPGRVHENTPT</sequence>
<keyword evidence="2" id="KW-0540">Nuclease</keyword>
<dbReference type="EMBL" id="BONN01000001">
    <property type="protein sequence ID" value="GIG31239.1"/>
    <property type="molecule type" value="Genomic_DNA"/>
</dbReference>
<comment type="caution">
    <text evidence="2">The sequence shown here is derived from an EMBL/GenBank/DDBJ whole genome shotgun (WGS) entry which is preliminary data.</text>
</comment>
<protein>
    <submittedName>
        <fullName evidence="2">Very-short-patch-repair endonuclease</fullName>
    </submittedName>
</protein>
<gene>
    <name evidence="2" type="ORF">BKA21_001303</name>
    <name evidence="1" type="ORF">Col01nite_03980</name>
</gene>
<reference evidence="2 3" key="1">
    <citation type="submission" date="2020-07" db="EMBL/GenBank/DDBJ databases">
        <title>Sequencing the genomes of 1000 actinobacteria strains.</title>
        <authorList>
            <person name="Klenk H.-P."/>
        </authorList>
    </citation>
    <scope>NUCLEOTIDE SEQUENCE [LARGE SCALE GENOMIC DNA]</scope>
    <source>
        <strain evidence="2 3">DSM 24482</strain>
    </source>
</reference>
<dbReference type="EMBL" id="JACCBK010000001">
    <property type="protein sequence ID" value="NYD85754.1"/>
    <property type="molecule type" value="Genomic_DNA"/>
</dbReference>
<proteinExistence type="predicted"/>
<keyword evidence="2" id="KW-0378">Hydrolase</keyword>
<dbReference type="Proteomes" id="UP000577956">
    <property type="component" value="Unassembled WGS sequence"/>
</dbReference>
<keyword evidence="2" id="KW-0255">Endonuclease</keyword>
<reference evidence="1 4" key="2">
    <citation type="submission" date="2021-01" db="EMBL/GenBank/DDBJ databases">
        <title>Whole genome shotgun sequence of Cellulomonas oligotrophica NBRC 109435.</title>
        <authorList>
            <person name="Komaki H."/>
            <person name="Tamura T."/>
        </authorList>
    </citation>
    <scope>NUCLEOTIDE SEQUENCE [LARGE SCALE GENOMIC DNA]</scope>
    <source>
        <strain evidence="1 4">NBRC 109435</strain>
    </source>
</reference>
<organism evidence="2 3">
    <name type="scientific">Cellulomonas oligotrophica</name>
    <dbReference type="NCBI Taxonomy" id="931536"/>
    <lineage>
        <taxon>Bacteria</taxon>
        <taxon>Bacillati</taxon>
        <taxon>Actinomycetota</taxon>
        <taxon>Actinomycetes</taxon>
        <taxon>Micrococcales</taxon>
        <taxon>Cellulomonadaceae</taxon>
        <taxon>Cellulomonas</taxon>
    </lineage>
</organism>
<dbReference type="RefSeq" id="WP_179625326.1">
    <property type="nucleotide sequence ID" value="NZ_BAABFI010000018.1"/>
</dbReference>
<evidence type="ECO:0000313" key="4">
    <source>
        <dbReference type="Proteomes" id="UP000618382"/>
    </source>
</evidence>
<evidence type="ECO:0000313" key="3">
    <source>
        <dbReference type="Proteomes" id="UP000577956"/>
    </source>
</evidence>
<keyword evidence="4" id="KW-1185">Reference proteome</keyword>
<evidence type="ECO:0000313" key="1">
    <source>
        <dbReference type="EMBL" id="GIG31239.1"/>
    </source>
</evidence>
<dbReference type="AlphaFoldDB" id="A0A7Y9FEH7"/>